<name>A0A160TGI6_9ZZZZ</name>
<dbReference type="InterPro" id="IPR014166">
    <property type="entry name" value="Tol-Pal_acyl-CoA_thioesterase"/>
</dbReference>
<dbReference type="GO" id="GO:0047617">
    <property type="term" value="F:fatty acyl-CoA hydrolase activity"/>
    <property type="evidence" value="ECO:0007669"/>
    <property type="project" value="TreeGrafter"/>
</dbReference>
<dbReference type="CDD" id="cd00586">
    <property type="entry name" value="4HBT"/>
    <property type="match status" value="1"/>
</dbReference>
<evidence type="ECO:0000313" key="3">
    <source>
        <dbReference type="EMBL" id="CUS42444.1"/>
    </source>
</evidence>
<dbReference type="SUPFAM" id="SSF54637">
    <property type="entry name" value="Thioesterase/thiol ester dehydrase-isomerase"/>
    <property type="match status" value="1"/>
</dbReference>
<sequence length="146" mass="16666">MFEWPLRVYIEDTDAGGIVYYANYLKFFERARSEWLRNIGFDQQVLMRDAIRFVVREVNVKYRQPALLDDEIIATVEVAALGKASMTLNQRIVRRSDNQSQLSSSEQMLAEGSVSIACIDENGRPRVIPKDVAQQISMTVTTQESS</sequence>
<accession>A0A160TGI6</accession>
<dbReference type="NCBIfam" id="TIGR00051">
    <property type="entry name" value="YbgC/FadM family acyl-CoA thioesterase"/>
    <property type="match status" value="1"/>
</dbReference>
<dbReference type="Gene3D" id="3.10.129.10">
    <property type="entry name" value="Hotdog Thioesterase"/>
    <property type="match status" value="1"/>
</dbReference>
<evidence type="ECO:0000256" key="1">
    <source>
        <dbReference type="ARBA" id="ARBA00005953"/>
    </source>
</evidence>
<reference evidence="3" key="1">
    <citation type="submission" date="2015-10" db="EMBL/GenBank/DDBJ databases">
        <authorList>
            <person name="Gilbert D.G."/>
        </authorList>
    </citation>
    <scope>NUCLEOTIDE SEQUENCE</scope>
</reference>
<dbReference type="InterPro" id="IPR006684">
    <property type="entry name" value="YbgC/YbaW"/>
</dbReference>
<protein>
    <submittedName>
        <fullName evidence="3">4-hydroxybenzoyl-CoA thioesterase family active site</fullName>
    </submittedName>
</protein>
<dbReference type="InterPro" id="IPR050563">
    <property type="entry name" value="4-hydroxybenzoyl-CoA_TE"/>
</dbReference>
<dbReference type="InterPro" id="IPR029069">
    <property type="entry name" value="HotDog_dom_sf"/>
</dbReference>
<dbReference type="NCBIfam" id="TIGR02799">
    <property type="entry name" value="thio_ybgC"/>
    <property type="match status" value="1"/>
</dbReference>
<proteinExistence type="inferred from homology"/>
<dbReference type="FunFam" id="3.10.129.10:FF:000004">
    <property type="entry name" value="Tol-pal system-associated acyl-CoA thioesterase"/>
    <property type="match status" value="1"/>
</dbReference>
<dbReference type="PANTHER" id="PTHR31793">
    <property type="entry name" value="4-HYDROXYBENZOYL-COA THIOESTERASE FAMILY MEMBER"/>
    <property type="match status" value="1"/>
</dbReference>
<dbReference type="EMBL" id="CZQC01000066">
    <property type="protein sequence ID" value="CUS42444.1"/>
    <property type="molecule type" value="Genomic_DNA"/>
</dbReference>
<evidence type="ECO:0000256" key="2">
    <source>
        <dbReference type="ARBA" id="ARBA00022801"/>
    </source>
</evidence>
<dbReference type="AlphaFoldDB" id="A0A160TGI6"/>
<organism evidence="3">
    <name type="scientific">hydrothermal vent metagenome</name>
    <dbReference type="NCBI Taxonomy" id="652676"/>
    <lineage>
        <taxon>unclassified sequences</taxon>
        <taxon>metagenomes</taxon>
        <taxon>ecological metagenomes</taxon>
    </lineage>
</organism>
<gene>
    <name evidence="3" type="ORF">MGWOODY_Tha209</name>
</gene>
<dbReference type="PANTHER" id="PTHR31793:SF37">
    <property type="entry name" value="ACYL-COA THIOESTER HYDROLASE YBGC"/>
    <property type="match status" value="1"/>
</dbReference>
<keyword evidence="2" id="KW-0378">Hydrolase</keyword>
<comment type="similarity">
    <text evidence="1">Belongs to the 4-hydroxybenzoyl-CoA thioesterase family.</text>
</comment>
<dbReference type="Pfam" id="PF13279">
    <property type="entry name" value="4HBT_2"/>
    <property type="match status" value="1"/>
</dbReference>
<dbReference type="PIRSF" id="PIRSF003230">
    <property type="entry name" value="YbgC"/>
    <property type="match status" value="1"/>
</dbReference>